<accession>A0ABN3HSG1</accession>
<feature type="transmembrane region" description="Helical" evidence="6">
    <location>
        <begin position="108"/>
        <end position="125"/>
    </location>
</feature>
<evidence type="ECO:0000256" key="3">
    <source>
        <dbReference type="ARBA" id="ARBA00022692"/>
    </source>
</evidence>
<dbReference type="PANTHER" id="PTHR31632">
    <property type="entry name" value="IRON TRANSPORTER FTH1"/>
    <property type="match status" value="1"/>
</dbReference>
<dbReference type="PANTHER" id="PTHR31632:SF2">
    <property type="entry name" value="PLASMA MEMBRANE IRON PERMEASE"/>
    <property type="match status" value="1"/>
</dbReference>
<sequence>MTAIYLIGLREGLEITLVVSILVAFLVKSDRRHLLKFVWAGVAAAALLSIGVAALLQAGSTYLSGPRQELVDAIASLVAVVFVTFMIFWMRRMARQMAKELRGKLEDAIQVGTFAVAAMAFLAVAREGLETSILFFAAAQGSDTMQPLIGISLGLATSIVLGYLLYASAIRINLTKFFTWTGALLVLVAAGIFKYGVHDLQEANVLPGLNSHAFDVSGALPPTAWYAELLRGMFNFTPQPSVLETIAWVAYGVPVLVIFLLPLLRKPAAPAPAPAVQPTEANPASTNA</sequence>
<evidence type="ECO:0000256" key="6">
    <source>
        <dbReference type="SAM" id="Phobius"/>
    </source>
</evidence>
<keyword evidence="4 6" id="KW-1133">Transmembrane helix</keyword>
<feature type="transmembrane region" description="Helical" evidence="6">
    <location>
        <begin position="145"/>
        <end position="165"/>
    </location>
</feature>
<dbReference type="Proteomes" id="UP001501444">
    <property type="component" value="Unassembled WGS sequence"/>
</dbReference>
<name>A0ABN3HSG1_9ACTN</name>
<comment type="subcellular location">
    <subcellularLocation>
        <location evidence="1">Membrane</location>
        <topology evidence="1">Multi-pass membrane protein</topology>
    </subcellularLocation>
</comment>
<keyword evidence="3 6" id="KW-0812">Transmembrane</keyword>
<feature type="transmembrane region" description="Helical" evidence="6">
    <location>
        <begin position="34"/>
        <end position="58"/>
    </location>
</feature>
<feature type="transmembrane region" description="Helical" evidence="6">
    <location>
        <begin position="70"/>
        <end position="88"/>
    </location>
</feature>
<protein>
    <submittedName>
        <fullName evidence="7">FTR1 family protein</fullName>
    </submittedName>
</protein>
<reference evidence="7 8" key="1">
    <citation type="journal article" date="2019" name="Int. J. Syst. Evol. Microbiol.">
        <title>The Global Catalogue of Microorganisms (GCM) 10K type strain sequencing project: providing services to taxonomists for standard genome sequencing and annotation.</title>
        <authorList>
            <consortium name="The Broad Institute Genomics Platform"/>
            <consortium name="The Broad Institute Genome Sequencing Center for Infectious Disease"/>
            <person name="Wu L."/>
            <person name="Ma J."/>
        </authorList>
    </citation>
    <scope>NUCLEOTIDE SEQUENCE [LARGE SCALE GENOMIC DNA]</scope>
    <source>
        <strain evidence="7 8">JCM 3272</strain>
    </source>
</reference>
<dbReference type="NCBIfam" id="NF041756">
    <property type="entry name" value="EfeU"/>
    <property type="match status" value="1"/>
</dbReference>
<dbReference type="Pfam" id="PF03239">
    <property type="entry name" value="FTR1"/>
    <property type="match status" value="1"/>
</dbReference>
<evidence type="ECO:0000313" key="7">
    <source>
        <dbReference type="EMBL" id="GAA2386727.1"/>
    </source>
</evidence>
<evidence type="ECO:0000256" key="4">
    <source>
        <dbReference type="ARBA" id="ARBA00022989"/>
    </source>
</evidence>
<dbReference type="EMBL" id="BAAARV010000102">
    <property type="protein sequence ID" value="GAA2386727.1"/>
    <property type="molecule type" value="Genomic_DNA"/>
</dbReference>
<organism evidence="7 8">
    <name type="scientific">Dactylosporangium salmoneum</name>
    <dbReference type="NCBI Taxonomy" id="53361"/>
    <lineage>
        <taxon>Bacteria</taxon>
        <taxon>Bacillati</taxon>
        <taxon>Actinomycetota</taxon>
        <taxon>Actinomycetes</taxon>
        <taxon>Micromonosporales</taxon>
        <taxon>Micromonosporaceae</taxon>
        <taxon>Dactylosporangium</taxon>
    </lineage>
</organism>
<keyword evidence="8" id="KW-1185">Reference proteome</keyword>
<feature type="transmembrane region" description="Helical" evidence="6">
    <location>
        <begin position="177"/>
        <end position="197"/>
    </location>
</feature>
<feature type="transmembrane region" description="Helical" evidence="6">
    <location>
        <begin position="245"/>
        <end position="264"/>
    </location>
</feature>
<evidence type="ECO:0000256" key="1">
    <source>
        <dbReference type="ARBA" id="ARBA00004141"/>
    </source>
</evidence>
<evidence type="ECO:0000256" key="2">
    <source>
        <dbReference type="ARBA" id="ARBA00008333"/>
    </source>
</evidence>
<gene>
    <name evidence="7" type="ORF">GCM10010170_097290</name>
</gene>
<evidence type="ECO:0000256" key="5">
    <source>
        <dbReference type="ARBA" id="ARBA00023136"/>
    </source>
</evidence>
<keyword evidence="5 6" id="KW-0472">Membrane</keyword>
<evidence type="ECO:0000313" key="8">
    <source>
        <dbReference type="Proteomes" id="UP001501444"/>
    </source>
</evidence>
<feature type="transmembrane region" description="Helical" evidence="6">
    <location>
        <begin position="6"/>
        <end position="27"/>
    </location>
</feature>
<comment type="similarity">
    <text evidence="2">Belongs to the oxidase-dependent Fe transporter (OFeT) (TC 9.A.10.1) family.</text>
</comment>
<dbReference type="RefSeq" id="WP_344619535.1">
    <property type="nucleotide sequence ID" value="NZ_BAAARV010000102.1"/>
</dbReference>
<comment type="caution">
    <text evidence="7">The sequence shown here is derived from an EMBL/GenBank/DDBJ whole genome shotgun (WGS) entry which is preliminary data.</text>
</comment>
<proteinExistence type="inferred from homology"/>
<dbReference type="InterPro" id="IPR004923">
    <property type="entry name" value="FTR1/Fip1/EfeU"/>
</dbReference>